<keyword evidence="1" id="KW-0677">Repeat</keyword>
<protein>
    <recommendedName>
        <fullName evidence="6">Cell wall-binding repeat protein</fullName>
    </recommendedName>
</protein>
<keyword evidence="3" id="KW-0732">Signal</keyword>
<dbReference type="Pfam" id="PF19127">
    <property type="entry name" value="Choline_bind_3"/>
    <property type="match status" value="1"/>
</dbReference>
<organism evidence="4 5">
    <name type="scientific">Hungatella hathewayi WAL-18680</name>
    <dbReference type="NCBI Taxonomy" id="742737"/>
    <lineage>
        <taxon>Bacteria</taxon>
        <taxon>Bacillati</taxon>
        <taxon>Bacillota</taxon>
        <taxon>Clostridia</taxon>
        <taxon>Lachnospirales</taxon>
        <taxon>Lachnospiraceae</taxon>
        <taxon>Hungatella</taxon>
    </lineage>
</organism>
<feature type="repeat" description="Cell wall-binding" evidence="2">
    <location>
        <begin position="65"/>
        <end position="84"/>
    </location>
</feature>
<feature type="repeat" description="Cell wall-binding" evidence="2">
    <location>
        <begin position="45"/>
        <end position="64"/>
    </location>
</feature>
<gene>
    <name evidence="4" type="ORF">HMPREF9473_00811</name>
</gene>
<evidence type="ECO:0008006" key="6">
    <source>
        <dbReference type="Google" id="ProtNLM"/>
    </source>
</evidence>
<feature type="signal peptide" evidence="3">
    <location>
        <begin position="1"/>
        <end position="25"/>
    </location>
</feature>
<dbReference type="PROSITE" id="PS51170">
    <property type="entry name" value="CW"/>
    <property type="match status" value="2"/>
</dbReference>
<evidence type="ECO:0000256" key="1">
    <source>
        <dbReference type="ARBA" id="ARBA00022737"/>
    </source>
</evidence>
<evidence type="ECO:0000256" key="3">
    <source>
        <dbReference type="SAM" id="SignalP"/>
    </source>
</evidence>
<dbReference type="Gene3D" id="2.10.270.10">
    <property type="entry name" value="Cholin Binding"/>
    <property type="match status" value="1"/>
</dbReference>
<dbReference type="AlphaFoldDB" id="G5IB89"/>
<reference evidence="4 5" key="1">
    <citation type="submission" date="2011-08" db="EMBL/GenBank/DDBJ databases">
        <title>The Genome Sequence of Clostridium hathewayi WAL-18680.</title>
        <authorList>
            <consortium name="The Broad Institute Genome Sequencing Platform"/>
            <person name="Earl A."/>
            <person name="Ward D."/>
            <person name="Feldgarden M."/>
            <person name="Gevers D."/>
            <person name="Finegold S.M."/>
            <person name="Summanen P.H."/>
            <person name="Molitoris D.R."/>
            <person name="Song M."/>
            <person name="Daigneault M."/>
            <person name="Allen-Vercoe E."/>
            <person name="Young S.K."/>
            <person name="Zeng Q."/>
            <person name="Gargeya S."/>
            <person name="Fitzgerald M."/>
            <person name="Haas B."/>
            <person name="Abouelleil A."/>
            <person name="Alvarado L."/>
            <person name="Arachchi H.M."/>
            <person name="Berlin A."/>
            <person name="Brown A."/>
            <person name="Chapman S.B."/>
            <person name="Chen Z."/>
            <person name="Dunbar C."/>
            <person name="Freedman E."/>
            <person name="Gearin G."/>
            <person name="Gellesch M."/>
            <person name="Goldberg J."/>
            <person name="Griggs A."/>
            <person name="Gujja S."/>
            <person name="Heiman D."/>
            <person name="Howarth C."/>
            <person name="Larson L."/>
            <person name="Lui A."/>
            <person name="MacDonald P.J.P."/>
            <person name="Montmayeur A."/>
            <person name="Murphy C."/>
            <person name="Neiman D."/>
            <person name="Pearson M."/>
            <person name="Priest M."/>
            <person name="Roberts A."/>
            <person name="Saif S."/>
            <person name="Shea T."/>
            <person name="Shenoy N."/>
            <person name="Sisk P."/>
            <person name="Stolte C."/>
            <person name="Sykes S."/>
            <person name="Wortman J."/>
            <person name="Nusbaum C."/>
            <person name="Birren B."/>
        </authorList>
    </citation>
    <scope>NUCLEOTIDE SEQUENCE [LARGE SCALE GENOMIC DNA]</scope>
    <source>
        <strain evidence="4 5">WAL-18680</strain>
    </source>
</reference>
<dbReference type="EMBL" id="ADLN01000006">
    <property type="protein sequence ID" value="EHI61196.1"/>
    <property type="molecule type" value="Genomic_DNA"/>
</dbReference>
<proteinExistence type="predicted"/>
<dbReference type="RefSeq" id="WP_006778797.1">
    <property type="nucleotide sequence ID" value="NZ_CP040506.1"/>
</dbReference>
<dbReference type="SUPFAM" id="SSF69360">
    <property type="entry name" value="Cell wall binding repeat"/>
    <property type="match status" value="1"/>
</dbReference>
<dbReference type="OrthoDB" id="1913644at2"/>
<name>G5IB89_9FIRM</name>
<keyword evidence="5" id="KW-1185">Reference proteome</keyword>
<dbReference type="Proteomes" id="UP000005384">
    <property type="component" value="Unassembled WGS sequence"/>
</dbReference>
<dbReference type="InterPro" id="IPR018337">
    <property type="entry name" value="Cell_wall/Cho-bd_repeat"/>
</dbReference>
<evidence type="ECO:0000256" key="2">
    <source>
        <dbReference type="PROSITE-ProRule" id="PRU00591"/>
    </source>
</evidence>
<feature type="chain" id="PRO_5038681808" description="Cell wall-binding repeat protein" evidence="3">
    <location>
        <begin position="26"/>
        <end position="105"/>
    </location>
</feature>
<dbReference type="HOGENOM" id="CLU_167624_0_0_9"/>
<comment type="caution">
    <text evidence="4">The sequence shown here is derived from an EMBL/GenBank/DDBJ whole genome shotgun (WGS) entry which is preliminary data.</text>
</comment>
<evidence type="ECO:0000313" key="4">
    <source>
        <dbReference type="EMBL" id="EHI61196.1"/>
    </source>
</evidence>
<evidence type="ECO:0000313" key="5">
    <source>
        <dbReference type="Proteomes" id="UP000005384"/>
    </source>
</evidence>
<accession>G5IB89</accession>
<dbReference type="PATRIC" id="fig|742737.3.peg.806"/>
<sequence length="105" mass="11930">MKKKRILAAGISVLLSIMSVTPVLGGEWAAEGSNWKYYSDNGNMVTGWLEDNGEWYFLQASGNMATGWIKDEGSWYFLYDNGAMAHDTWIDNYYVNSTGKWVKTR</sequence>